<evidence type="ECO:0000256" key="4">
    <source>
        <dbReference type="ARBA" id="ARBA00026071"/>
    </source>
</evidence>
<dbReference type="EMBL" id="AZBU02000010">
    <property type="protein sequence ID" value="TKR63511.1"/>
    <property type="molecule type" value="Genomic_DNA"/>
</dbReference>
<reference evidence="5 6" key="2">
    <citation type="journal article" date="2019" name="G3 (Bethesda)">
        <title>Hybrid Assembly of the Genome of the Entomopathogenic Nematode Steinernema carpocapsae Identifies the X-Chromosome.</title>
        <authorList>
            <person name="Serra L."/>
            <person name="Macchietto M."/>
            <person name="Macias-Munoz A."/>
            <person name="McGill C.J."/>
            <person name="Rodriguez I.M."/>
            <person name="Rodriguez B."/>
            <person name="Murad R."/>
            <person name="Mortazavi A."/>
        </authorList>
    </citation>
    <scope>NUCLEOTIDE SEQUENCE [LARGE SCALE GENOMIC DNA]</scope>
    <source>
        <strain evidence="5 6">ALL</strain>
    </source>
</reference>
<accession>A0A4U5M406</accession>
<dbReference type="Proteomes" id="UP000298663">
    <property type="component" value="Unassembled WGS sequence"/>
</dbReference>
<dbReference type="GO" id="GO:0005634">
    <property type="term" value="C:nucleus"/>
    <property type="evidence" value="ECO:0007669"/>
    <property type="project" value="UniProtKB-SubCell"/>
</dbReference>
<sequence length="268" mass="29071">MSGRMNFAGGVACDDFVLMAADKSEFRGAVCLTHDKKKGVKLGERLYMYCIGEPGDVSNFEGWAASNLELNKFRFGYELKPKAAHHFLQKAIADNLRPGSNQANVGFGSSGSVGFQSPFGGVNPFGGDSVGSGIGGVRNGGFQQFAPPQPHFAQQTNHGGTSSAGHAWKVDVVIGGYNEVDNKTFLGTIDQYGSGVSEQPYVFQGFSGRFCYSIMDKFYKKVMSEEEAVDVLKKCLEEVKTRFVASLPNFSVIKVDRNGVKHLSDIQF</sequence>
<evidence type="ECO:0000313" key="6">
    <source>
        <dbReference type="Proteomes" id="UP000298663"/>
    </source>
</evidence>
<organism evidence="5 6">
    <name type="scientific">Steinernema carpocapsae</name>
    <name type="common">Entomopathogenic nematode</name>
    <dbReference type="NCBI Taxonomy" id="34508"/>
    <lineage>
        <taxon>Eukaryota</taxon>
        <taxon>Metazoa</taxon>
        <taxon>Ecdysozoa</taxon>
        <taxon>Nematoda</taxon>
        <taxon>Chromadorea</taxon>
        <taxon>Rhabditida</taxon>
        <taxon>Tylenchina</taxon>
        <taxon>Panagrolaimomorpha</taxon>
        <taxon>Strongyloidoidea</taxon>
        <taxon>Steinernematidae</taxon>
        <taxon>Steinernema</taxon>
    </lineage>
</organism>
<evidence type="ECO:0000256" key="2">
    <source>
        <dbReference type="ARBA" id="ARBA00022490"/>
    </source>
</evidence>
<dbReference type="PANTHER" id="PTHR32194:SF2">
    <property type="entry name" value="PROTEASOME SUBUNIT BETA TYPE-1"/>
    <property type="match status" value="1"/>
</dbReference>
<dbReference type="InterPro" id="IPR029055">
    <property type="entry name" value="Ntn_hydrolases_N"/>
</dbReference>
<name>A0A4U5M406_STECR</name>
<protein>
    <recommendedName>
        <fullName evidence="7">Proteasome subunit beta type-4</fullName>
    </recommendedName>
</protein>
<evidence type="ECO:0000313" key="5">
    <source>
        <dbReference type="EMBL" id="TKR63511.1"/>
    </source>
</evidence>
<keyword evidence="6" id="KW-1185">Reference proteome</keyword>
<evidence type="ECO:0008006" key="7">
    <source>
        <dbReference type="Google" id="ProtNLM"/>
    </source>
</evidence>
<dbReference type="OrthoDB" id="268428at2759"/>
<dbReference type="Gene3D" id="3.60.20.10">
    <property type="entry name" value="Glutamine Phosphoribosylpyrophosphate, subunit 1, domain 1"/>
    <property type="match status" value="2"/>
</dbReference>
<evidence type="ECO:0000256" key="1">
    <source>
        <dbReference type="ARBA" id="ARBA00004123"/>
    </source>
</evidence>
<dbReference type="InterPro" id="IPR023333">
    <property type="entry name" value="Proteasome_suB-type"/>
</dbReference>
<dbReference type="GO" id="GO:0005737">
    <property type="term" value="C:cytoplasm"/>
    <property type="evidence" value="ECO:0007669"/>
    <property type="project" value="TreeGrafter"/>
</dbReference>
<keyword evidence="3" id="KW-0647">Proteasome</keyword>
<comment type="subcellular location">
    <subcellularLocation>
        <location evidence="1">Nucleus</location>
    </subcellularLocation>
</comment>
<dbReference type="STRING" id="34508.A0A4U5M406"/>
<dbReference type="AlphaFoldDB" id="A0A4U5M406"/>
<comment type="subunit">
    <text evidence="4">The 26S proteasome consists of a 20S proteasome core and two 19S regulatory subunits. The 20S proteasome core is composed of 28 subunits that are arranged in four stacked rings, resulting in a barrel-shaped structure. The two end rings are each formed by seven alpha subunits, and the two central rings are each formed by seven beta subunits. The catalytic chamber with the active sites is on the inside of the barrel.</text>
</comment>
<dbReference type="InterPro" id="IPR001353">
    <property type="entry name" value="Proteasome_sua/b"/>
</dbReference>
<gene>
    <name evidence="5" type="ORF">L596_027329</name>
</gene>
<dbReference type="PANTHER" id="PTHR32194">
    <property type="entry name" value="METALLOPROTEASE TLDD"/>
    <property type="match status" value="1"/>
</dbReference>
<dbReference type="GO" id="GO:0005839">
    <property type="term" value="C:proteasome core complex"/>
    <property type="evidence" value="ECO:0007669"/>
    <property type="project" value="InterPro"/>
</dbReference>
<keyword evidence="2" id="KW-0963">Cytoplasm</keyword>
<dbReference type="SUPFAM" id="SSF56235">
    <property type="entry name" value="N-terminal nucleophile aminohydrolases (Ntn hydrolases)"/>
    <property type="match status" value="2"/>
</dbReference>
<dbReference type="Pfam" id="PF00227">
    <property type="entry name" value="Proteasome"/>
    <property type="match status" value="2"/>
</dbReference>
<comment type="caution">
    <text evidence="5">The sequence shown here is derived from an EMBL/GenBank/DDBJ whole genome shotgun (WGS) entry which is preliminary data.</text>
</comment>
<evidence type="ECO:0000256" key="3">
    <source>
        <dbReference type="ARBA" id="ARBA00022942"/>
    </source>
</evidence>
<dbReference type="GO" id="GO:0051603">
    <property type="term" value="P:proteolysis involved in protein catabolic process"/>
    <property type="evidence" value="ECO:0007669"/>
    <property type="project" value="InterPro"/>
</dbReference>
<reference evidence="5 6" key="1">
    <citation type="journal article" date="2015" name="Genome Biol.">
        <title>Comparative genomics of Steinernema reveals deeply conserved gene regulatory networks.</title>
        <authorList>
            <person name="Dillman A.R."/>
            <person name="Macchietto M."/>
            <person name="Porter C.F."/>
            <person name="Rogers A."/>
            <person name="Williams B."/>
            <person name="Antoshechkin I."/>
            <person name="Lee M.M."/>
            <person name="Goodwin Z."/>
            <person name="Lu X."/>
            <person name="Lewis E.E."/>
            <person name="Goodrich-Blair H."/>
            <person name="Stock S.P."/>
            <person name="Adams B.J."/>
            <person name="Sternberg P.W."/>
            <person name="Mortazavi A."/>
        </authorList>
    </citation>
    <scope>NUCLEOTIDE SEQUENCE [LARGE SCALE GENOMIC DNA]</scope>
    <source>
        <strain evidence="5 6">ALL</strain>
    </source>
</reference>
<proteinExistence type="predicted"/>